<proteinExistence type="predicted"/>
<geneLocation type="mitochondrion" evidence="1"/>
<evidence type="ECO:0000313" key="1">
    <source>
        <dbReference type="EMBL" id="AEV55825.1"/>
    </source>
</evidence>
<accession>H9M8B8</accession>
<keyword evidence="1" id="KW-0496">Mitochondrion</keyword>
<dbReference type="EMBL" id="JQ002659">
    <property type="protein sequence ID" value="AEV55825.1"/>
    <property type="molecule type" value="Genomic_DNA"/>
</dbReference>
<dbReference type="GeneID" id="12354549"/>
<dbReference type="AlphaFoldDB" id="H9M8B8"/>
<organism evidence="1">
    <name type="scientific">Phlegmariurus squarrosus</name>
    <name type="common">Rock tassel fern</name>
    <name type="synonym">Lycopodium squarrosum</name>
    <dbReference type="NCBI Taxonomy" id="73615"/>
    <lineage>
        <taxon>Eukaryota</taxon>
        <taxon>Viridiplantae</taxon>
        <taxon>Streptophyta</taxon>
        <taxon>Embryophyta</taxon>
        <taxon>Tracheophyta</taxon>
        <taxon>Lycopodiopsida</taxon>
        <taxon>Lycopodiales</taxon>
        <taxon>Lycopodiaceae</taxon>
        <taxon>Huperzioideae</taxon>
        <taxon>Phlegmariurus</taxon>
    </lineage>
</organism>
<name>H9M8B8_PHLSQ</name>
<sequence>MAYLQLATAEEPKQAIKAPLRAKPAFAFIIMPETVMRAPWRVRDEVLLWQIGVVFGGANPAAANPCLAHAGTHAAKARCHALCLLMIKTNQAQARVRHKHFVGGHIPQRIIGYKRLNDISPRYSL</sequence>
<reference evidence="1" key="1">
    <citation type="journal article" date="2012" name="PLoS ONE">
        <title>The Mitochondrial Genome of the Lycophyte Huperzia squarrosa: The Most Archaic Form in Vascular Plants.</title>
        <authorList>
            <person name="Liu Y."/>
            <person name="Wang B."/>
            <person name="Cui P."/>
            <person name="Li L."/>
            <person name="Xue J.Y."/>
            <person name="Yu J."/>
            <person name="Qiu Y.L."/>
        </authorList>
    </citation>
    <scope>NUCLEOTIDE SEQUENCE</scope>
</reference>
<dbReference type="RefSeq" id="YP_006234301.1">
    <property type="nucleotide sequence ID" value="NC_017755.1"/>
</dbReference>
<protein>
    <submittedName>
        <fullName evidence="1">Uncharacterized protein</fullName>
    </submittedName>
</protein>
<gene>
    <name evidence="1" type="primary">ORF125_2</name>
    <name evidence="1" type="ORF">HusqMp59</name>
</gene>